<organism evidence="4 5">
    <name type="scientific">Acrobeloides nanus</name>
    <dbReference type="NCBI Taxonomy" id="290746"/>
    <lineage>
        <taxon>Eukaryota</taxon>
        <taxon>Metazoa</taxon>
        <taxon>Ecdysozoa</taxon>
        <taxon>Nematoda</taxon>
        <taxon>Chromadorea</taxon>
        <taxon>Rhabditida</taxon>
        <taxon>Tylenchina</taxon>
        <taxon>Cephalobomorpha</taxon>
        <taxon>Cephaloboidea</taxon>
        <taxon>Cephalobidae</taxon>
        <taxon>Acrobeloides</taxon>
    </lineage>
</organism>
<dbReference type="GO" id="GO:0005777">
    <property type="term" value="C:peroxisome"/>
    <property type="evidence" value="ECO:0007669"/>
    <property type="project" value="UniProtKB-SubCell"/>
</dbReference>
<evidence type="ECO:0000256" key="2">
    <source>
        <dbReference type="ARBA" id="ARBA00023140"/>
    </source>
</evidence>
<evidence type="ECO:0000256" key="1">
    <source>
        <dbReference type="ARBA" id="ARBA00004275"/>
    </source>
</evidence>
<dbReference type="InterPro" id="IPR001753">
    <property type="entry name" value="Enoyl-CoA_hydra/iso"/>
</dbReference>
<dbReference type="Pfam" id="PF00378">
    <property type="entry name" value="ECH_1"/>
    <property type="match status" value="1"/>
</dbReference>
<evidence type="ECO:0000313" key="4">
    <source>
        <dbReference type="Proteomes" id="UP000887540"/>
    </source>
</evidence>
<protein>
    <submittedName>
        <fullName evidence="5">Uncharacterized protein</fullName>
    </submittedName>
</protein>
<dbReference type="AlphaFoldDB" id="A0A914DLW0"/>
<evidence type="ECO:0000313" key="5">
    <source>
        <dbReference type="WBParaSite" id="ACRNAN_scaffold2918.g25643.t1"/>
    </source>
</evidence>
<sequence>MNSSSYGTRTLFHSNLSFPFSRSFATQSTKAAQEIKYEKKGNIFYILFDRPHKKNAMTVEMYEGLAEATQKASQDKDTILTVFKGIGGSFSSGNDFGPDNFEKFRKNPTNWKPFIDELIKHEKPVIALVDGAAIGIGCTMLGLCDHVVASDVSFFLTPFSMFGLCAEGMSSATFPRIMGPTKASRLLMFNETFSAEEAYTAGLVSTLVPAQKFEETTKKLLTAYSTYSYQSMLTTKRLVRPKELIQQWHEVNAKEAKHIEEQMKSDDTIRRLSERFLKKAK</sequence>
<proteinExistence type="predicted"/>
<keyword evidence="4" id="KW-1185">Reference proteome</keyword>
<dbReference type="Gene3D" id="3.90.226.10">
    <property type="entry name" value="2-enoyl-CoA Hydratase, Chain A, domain 1"/>
    <property type="match status" value="1"/>
</dbReference>
<name>A0A914DLW0_9BILA</name>
<reference evidence="5" key="1">
    <citation type="submission" date="2022-11" db="UniProtKB">
        <authorList>
            <consortium name="WormBaseParasite"/>
        </authorList>
    </citation>
    <scope>IDENTIFICATION</scope>
</reference>
<keyword evidence="3" id="KW-0413">Isomerase</keyword>
<dbReference type="GO" id="GO:0004165">
    <property type="term" value="F:delta(3)-delta(2)-enoyl-CoA isomerase activity"/>
    <property type="evidence" value="ECO:0007669"/>
    <property type="project" value="UniProtKB-ARBA"/>
</dbReference>
<dbReference type="CDD" id="cd06558">
    <property type="entry name" value="crotonase-like"/>
    <property type="match status" value="1"/>
</dbReference>
<dbReference type="PANTHER" id="PTHR43684:SF1">
    <property type="entry name" value="ENOYL-COA DELTA ISOMERASE 2"/>
    <property type="match status" value="1"/>
</dbReference>
<dbReference type="WBParaSite" id="ACRNAN_scaffold2918.g25643.t1">
    <property type="protein sequence ID" value="ACRNAN_scaffold2918.g25643.t1"/>
    <property type="gene ID" value="ACRNAN_scaffold2918.g25643"/>
</dbReference>
<dbReference type="SUPFAM" id="SSF52096">
    <property type="entry name" value="ClpP/crotonase"/>
    <property type="match status" value="1"/>
</dbReference>
<evidence type="ECO:0000256" key="3">
    <source>
        <dbReference type="ARBA" id="ARBA00023235"/>
    </source>
</evidence>
<dbReference type="InterPro" id="IPR029045">
    <property type="entry name" value="ClpP/crotonase-like_dom_sf"/>
</dbReference>
<comment type="subcellular location">
    <subcellularLocation>
        <location evidence="1">Peroxisome</location>
    </subcellularLocation>
</comment>
<dbReference type="InterPro" id="IPR051053">
    <property type="entry name" value="ECH/Chromodomain_protein"/>
</dbReference>
<dbReference type="Proteomes" id="UP000887540">
    <property type="component" value="Unplaced"/>
</dbReference>
<keyword evidence="2" id="KW-0576">Peroxisome</keyword>
<dbReference type="PANTHER" id="PTHR43684">
    <property type="match status" value="1"/>
</dbReference>
<accession>A0A914DLW0</accession>